<accession>A0A2T2WCG3</accession>
<dbReference type="EMBL" id="PXYV01000114">
    <property type="protein sequence ID" value="PSR19923.1"/>
    <property type="molecule type" value="Genomic_DNA"/>
</dbReference>
<dbReference type="Pfam" id="PF13470">
    <property type="entry name" value="PIN_3"/>
    <property type="match status" value="1"/>
</dbReference>
<dbReference type="AlphaFoldDB" id="A0A2T2WCG3"/>
<reference evidence="2 3" key="1">
    <citation type="journal article" date="2014" name="BMC Genomics">
        <title>Comparison of environmental and isolate Sulfobacillus genomes reveals diverse carbon, sulfur, nitrogen, and hydrogen metabolisms.</title>
        <authorList>
            <person name="Justice N.B."/>
            <person name="Norman A."/>
            <person name="Brown C.T."/>
            <person name="Singh A."/>
            <person name="Thomas B.C."/>
            <person name="Banfield J.F."/>
        </authorList>
    </citation>
    <scope>NUCLEOTIDE SEQUENCE [LARGE SCALE GENOMIC DNA]</scope>
    <source>
        <strain evidence="2">AMDSBA3</strain>
    </source>
</reference>
<evidence type="ECO:0000313" key="3">
    <source>
        <dbReference type="Proteomes" id="UP000241848"/>
    </source>
</evidence>
<dbReference type="Proteomes" id="UP000241848">
    <property type="component" value="Unassembled WGS sequence"/>
</dbReference>
<dbReference type="InterPro" id="IPR002716">
    <property type="entry name" value="PIN_dom"/>
</dbReference>
<protein>
    <recommendedName>
        <fullName evidence="1">PIN domain-containing protein</fullName>
    </recommendedName>
</protein>
<comment type="caution">
    <text evidence="2">The sequence shown here is derived from an EMBL/GenBank/DDBJ whole genome shotgun (WGS) entry which is preliminary data.</text>
</comment>
<dbReference type="InterPro" id="IPR029060">
    <property type="entry name" value="PIN-like_dom_sf"/>
</dbReference>
<name>A0A2T2WCG3_9FIRM</name>
<organism evidence="2 3">
    <name type="scientific">Sulfobacillus acidophilus</name>
    <dbReference type="NCBI Taxonomy" id="53633"/>
    <lineage>
        <taxon>Bacteria</taxon>
        <taxon>Bacillati</taxon>
        <taxon>Bacillota</taxon>
        <taxon>Clostridia</taxon>
        <taxon>Eubacteriales</taxon>
        <taxon>Clostridiales Family XVII. Incertae Sedis</taxon>
        <taxon>Sulfobacillus</taxon>
    </lineage>
</organism>
<evidence type="ECO:0000259" key="1">
    <source>
        <dbReference type="Pfam" id="PF13470"/>
    </source>
</evidence>
<dbReference type="SUPFAM" id="SSF88723">
    <property type="entry name" value="PIN domain-like"/>
    <property type="match status" value="1"/>
</dbReference>
<sequence length="139" mass="15588">MRVLWDTNVVVAGLVFSRGQAARALYSGWERWPHLLITQWIDAEAARILAAKFHAPEVWPGVRPRFLILPDPPDATIAEWADVVRDPSDAPIAAACVWHQLTHLVTGDKDLLEDPAVLTRLDEYGIHVLSVAHWLDMTP</sequence>
<gene>
    <name evidence="2" type="ORF">C7B45_17530</name>
</gene>
<proteinExistence type="predicted"/>
<evidence type="ECO:0000313" key="2">
    <source>
        <dbReference type="EMBL" id="PSR19923.1"/>
    </source>
</evidence>
<dbReference type="CDD" id="cd09854">
    <property type="entry name" value="PIN_VapC-like"/>
    <property type="match status" value="1"/>
</dbReference>
<feature type="domain" description="PIN" evidence="1">
    <location>
        <begin position="2"/>
        <end position="110"/>
    </location>
</feature>